<dbReference type="AlphaFoldDB" id="A0A9X0DCU9"/>
<dbReference type="Proteomes" id="UP001152300">
    <property type="component" value="Unassembled WGS sequence"/>
</dbReference>
<name>A0A9X0DCU9_9HELO</name>
<evidence type="ECO:0000313" key="2">
    <source>
        <dbReference type="Proteomes" id="UP001152300"/>
    </source>
</evidence>
<keyword evidence="2" id="KW-1185">Reference proteome</keyword>
<comment type="caution">
    <text evidence="1">The sequence shown here is derived from an EMBL/GenBank/DDBJ whole genome shotgun (WGS) entry which is preliminary data.</text>
</comment>
<proteinExistence type="predicted"/>
<dbReference type="EMBL" id="JAPEIS010000017">
    <property type="protein sequence ID" value="KAJ8058144.1"/>
    <property type="molecule type" value="Genomic_DNA"/>
</dbReference>
<organism evidence="1 2">
    <name type="scientific">Sclerotinia nivalis</name>
    <dbReference type="NCBI Taxonomy" id="352851"/>
    <lineage>
        <taxon>Eukaryota</taxon>
        <taxon>Fungi</taxon>
        <taxon>Dikarya</taxon>
        <taxon>Ascomycota</taxon>
        <taxon>Pezizomycotina</taxon>
        <taxon>Leotiomycetes</taxon>
        <taxon>Helotiales</taxon>
        <taxon>Sclerotiniaceae</taxon>
        <taxon>Sclerotinia</taxon>
    </lineage>
</organism>
<gene>
    <name evidence="1" type="ORF">OCU04_013001</name>
</gene>
<accession>A0A9X0DCU9</accession>
<sequence>MHRNQHNKRLHWQLAITSKNFSLSLLRLYFEGIWIPFYHTLVCCLSISRNVSGFAFRRAAALSGIARELAALTAPRCSICLRQRSFELFRRRLSILSSPVHQRTMIAYPDIERVASLVANFLHSAILVV</sequence>
<reference evidence="1" key="1">
    <citation type="submission" date="2022-11" db="EMBL/GenBank/DDBJ databases">
        <title>Genome Resource of Sclerotinia nivalis Strain SnTB1, a Plant Pathogen Isolated from American Ginseng.</title>
        <authorList>
            <person name="Fan S."/>
        </authorList>
    </citation>
    <scope>NUCLEOTIDE SEQUENCE</scope>
    <source>
        <strain evidence="1">SnTB1</strain>
    </source>
</reference>
<protein>
    <submittedName>
        <fullName evidence="1">Uncharacterized protein</fullName>
    </submittedName>
</protein>
<evidence type="ECO:0000313" key="1">
    <source>
        <dbReference type="EMBL" id="KAJ8058144.1"/>
    </source>
</evidence>